<dbReference type="EMBL" id="CP020472">
    <property type="protein sequence ID" value="ARD20857.1"/>
    <property type="molecule type" value="Genomic_DNA"/>
</dbReference>
<gene>
    <name evidence="2" type="ORF">SJ2017_0519</name>
</gene>
<dbReference type="InterPro" id="IPR009875">
    <property type="entry name" value="PilZ_domain"/>
</dbReference>
<evidence type="ECO:0000313" key="2">
    <source>
        <dbReference type="EMBL" id="ARD20857.1"/>
    </source>
</evidence>
<feature type="domain" description="PilZ" evidence="1">
    <location>
        <begin position="4"/>
        <end position="104"/>
    </location>
</feature>
<dbReference type="SUPFAM" id="SSF141371">
    <property type="entry name" value="PilZ domain-like"/>
    <property type="match status" value="1"/>
</dbReference>
<evidence type="ECO:0000313" key="3">
    <source>
        <dbReference type="Proteomes" id="UP000191820"/>
    </source>
</evidence>
<proteinExistence type="predicted"/>
<accession>A0ABM6JHU7</accession>
<name>A0ABM6JHU7_9GAMM</name>
<dbReference type="Proteomes" id="UP000191820">
    <property type="component" value="Chromosome"/>
</dbReference>
<reference evidence="2 3" key="1">
    <citation type="submission" date="2017-03" db="EMBL/GenBank/DDBJ databases">
        <title>Genome sequencing of Shewanella japonica KCTC 22435.</title>
        <authorList>
            <person name="Kim K.M."/>
        </authorList>
    </citation>
    <scope>NUCLEOTIDE SEQUENCE [LARGE SCALE GENOMIC DNA]</scope>
    <source>
        <strain evidence="2 3">KCTC 22435</strain>
    </source>
</reference>
<dbReference type="Pfam" id="PF07238">
    <property type="entry name" value="PilZ"/>
    <property type="match status" value="1"/>
</dbReference>
<evidence type="ECO:0000259" key="1">
    <source>
        <dbReference type="Pfam" id="PF07238"/>
    </source>
</evidence>
<keyword evidence="3" id="KW-1185">Reference proteome</keyword>
<dbReference type="RefSeq" id="WP_080914779.1">
    <property type="nucleotide sequence ID" value="NZ_CP020472.1"/>
</dbReference>
<protein>
    <recommendedName>
        <fullName evidence="1">PilZ domain-containing protein</fullName>
    </recommendedName>
</protein>
<organism evidence="2 3">
    <name type="scientific">Shewanella japonica</name>
    <dbReference type="NCBI Taxonomy" id="93973"/>
    <lineage>
        <taxon>Bacteria</taxon>
        <taxon>Pseudomonadati</taxon>
        <taxon>Pseudomonadota</taxon>
        <taxon>Gammaproteobacteria</taxon>
        <taxon>Alteromonadales</taxon>
        <taxon>Shewanellaceae</taxon>
        <taxon>Shewanella</taxon>
    </lineage>
</organism>
<sequence>MINLRKQARLNTHLPASLSVQQANSEQHSQVLTGTIHDISVSGCRFKTDSQPKALHHLDRLIELAISLDASTVPLKIKAKVSNSNAGRNGVLSLGIEFLTEQMCPKINQQLAQLLQYPMLSKAS</sequence>
<dbReference type="Gene3D" id="2.40.10.220">
    <property type="entry name" value="predicted glycosyltransferase like domains"/>
    <property type="match status" value="1"/>
</dbReference>